<reference evidence="1 2" key="1">
    <citation type="journal article" date="2019" name="Genome Biol. Evol.">
        <title>Insights into the evolution of the New World diploid cottons (Gossypium, subgenus Houzingenia) based on genome sequencing.</title>
        <authorList>
            <person name="Grover C.E."/>
            <person name="Arick M.A. 2nd"/>
            <person name="Thrash A."/>
            <person name="Conover J.L."/>
            <person name="Sanders W.S."/>
            <person name="Peterson D.G."/>
            <person name="Frelichowski J.E."/>
            <person name="Scheffler J.A."/>
            <person name="Scheffler B.E."/>
            <person name="Wendel J.F."/>
        </authorList>
    </citation>
    <scope>NUCLEOTIDE SEQUENCE [LARGE SCALE GENOMIC DNA]</scope>
    <source>
        <strain evidence="1">6</strain>
        <tissue evidence="1">Leaf</tissue>
    </source>
</reference>
<sequence>MIIHTLKDCPTARAILTHGGLDGRLLDKEYLHCIDWLEDVMCILDRKAFEDLLTTL</sequence>
<dbReference type="Proteomes" id="UP000593575">
    <property type="component" value="Unassembled WGS sequence"/>
</dbReference>
<proteinExistence type="predicted"/>
<evidence type="ECO:0000313" key="2">
    <source>
        <dbReference type="Proteomes" id="UP000593575"/>
    </source>
</evidence>
<accession>A0A7J9INQ2</accession>
<name>A0A7J9INQ2_9ROSI</name>
<organism evidence="1 2">
    <name type="scientific">Gossypium armourianum</name>
    <dbReference type="NCBI Taxonomy" id="34283"/>
    <lineage>
        <taxon>Eukaryota</taxon>
        <taxon>Viridiplantae</taxon>
        <taxon>Streptophyta</taxon>
        <taxon>Embryophyta</taxon>
        <taxon>Tracheophyta</taxon>
        <taxon>Spermatophyta</taxon>
        <taxon>Magnoliopsida</taxon>
        <taxon>eudicotyledons</taxon>
        <taxon>Gunneridae</taxon>
        <taxon>Pentapetalae</taxon>
        <taxon>rosids</taxon>
        <taxon>malvids</taxon>
        <taxon>Malvales</taxon>
        <taxon>Malvaceae</taxon>
        <taxon>Malvoideae</taxon>
        <taxon>Gossypium</taxon>
    </lineage>
</organism>
<dbReference type="EMBL" id="JABFAE010000002">
    <property type="protein sequence ID" value="MBA0823712.1"/>
    <property type="molecule type" value="Genomic_DNA"/>
</dbReference>
<comment type="caution">
    <text evidence="1">The sequence shown here is derived from an EMBL/GenBank/DDBJ whole genome shotgun (WGS) entry which is preliminary data.</text>
</comment>
<protein>
    <submittedName>
        <fullName evidence="1">Uncharacterized protein</fullName>
    </submittedName>
</protein>
<keyword evidence="2" id="KW-1185">Reference proteome</keyword>
<gene>
    <name evidence="1" type="ORF">Goarm_020424</name>
</gene>
<evidence type="ECO:0000313" key="1">
    <source>
        <dbReference type="EMBL" id="MBA0823712.1"/>
    </source>
</evidence>
<dbReference type="AlphaFoldDB" id="A0A7J9INQ2"/>